<organism evidence="2">
    <name type="scientific">Lotharella oceanica</name>
    <dbReference type="NCBI Taxonomy" id="641309"/>
    <lineage>
        <taxon>Eukaryota</taxon>
        <taxon>Sar</taxon>
        <taxon>Rhizaria</taxon>
        <taxon>Cercozoa</taxon>
        <taxon>Chlorarachniophyceae</taxon>
        <taxon>Lotharella</taxon>
    </lineage>
</organism>
<sequence length="155" mass="17388">MVTGEEELVTRDAETAFFYLKTAEVLGAITASPYSWNENTADSDKKTKFMTPQQQYSRLGAGYIPRYRSLARMETEHKSSHDRKEVPMTGIPKTNNAGNKTLARLRLSLAKQQLSKDLSLASGVDIGSTNIPSSTKKKNEKMIKEYSGLKQSMYR</sequence>
<reference evidence="2" key="1">
    <citation type="submission" date="2021-01" db="EMBL/GenBank/DDBJ databases">
        <authorList>
            <person name="Corre E."/>
            <person name="Pelletier E."/>
            <person name="Niang G."/>
            <person name="Scheremetjew M."/>
            <person name="Finn R."/>
            <person name="Kale V."/>
            <person name="Holt S."/>
            <person name="Cochrane G."/>
            <person name="Meng A."/>
            <person name="Brown T."/>
            <person name="Cohen L."/>
        </authorList>
    </citation>
    <scope>NUCLEOTIDE SEQUENCE</scope>
    <source>
        <strain evidence="2">CCMP622</strain>
    </source>
</reference>
<dbReference type="EMBL" id="HBHP01003263">
    <property type="protein sequence ID" value="CAD9748006.1"/>
    <property type="molecule type" value="Transcribed_RNA"/>
</dbReference>
<accession>A0A7S2TGB9</accession>
<evidence type="ECO:0000256" key="1">
    <source>
        <dbReference type="SAM" id="MobiDB-lite"/>
    </source>
</evidence>
<dbReference type="AlphaFoldDB" id="A0A7S2TGB9"/>
<protein>
    <submittedName>
        <fullName evidence="2">Uncharacterized protein</fullName>
    </submittedName>
</protein>
<feature type="compositionally biased region" description="Basic and acidic residues" evidence="1">
    <location>
        <begin position="73"/>
        <end position="86"/>
    </location>
</feature>
<name>A0A7S2TGB9_9EUKA</name>
<feature type="region of interest" description="Disordered" evidence="1">
    <location>
        <begin position="125"/>
        <end position="155"/>
    </location>
</feature>
<feature type="region of interest" description="Disordered" evidence="1">
    <location>
        <begin position="73"/>
        <end position="97"/>
    </location>
</feature>
<evidence type="ECO:0000313" key="2">
    <source>
        <dbReference type="EMBL" id="CAD9748006.1"/>
    </source>
</evidence>
<proteinExistence type="predicted"/>
<gene>
    <name evidence="2" type="ORF">LSP00402_LOCUS2059</name>
</gene>